<comment type="caution">
    <text evidence="2">The sequence shown here is derived from an EMBL/GenBank/DDBJ whole genome shotgun (WGS) entry which is preliminary data.</text>
</comment>
<evidence type="ECO:0000256" key="1">
    <source>
        <dbReference type="SAM" id="MobiDB-lite"/>
    </source>
</evidence>
<evidence type="ECO:0000313" key="2">
    <source>
        <dbReference type="EMBL" id="KAG9239788.1"/>
    </source>
</evidence>
<keyword evidence="3" id="KW-1185">Reference proteome</keyword>
<gene>
    <name evidence="2" type="ORF">BJ878DRAFT_38332</name>
</gene>
<accession>A0A9P8CAD1</accession>
<reference evidence="2" key="1">
    <citation type="journal article" date="2021" name="IMA Fungus">
        <title>Genomic characterization of three marine fungi, including Emericellopsis atlantica sp. nov. with signatures of a generalist lifestyle and marine biomass degradation.</title>
        <authorList>
            <person name="Hagestad O.C."/>
            <person name="Hou L."/>
            <person name="Andersen J.H."/>
            <person name="Hansen E.H."/>
            <person name="Altermark B."/>
            <person name="Li C."/>
            <person name="Kuhnert E."/>
            <person name="Cox R.J."/>
            <person name="Crous P.W."/>
            <person name="Spatafora J.W."/>
            <person name="Lail K."/>
            <person name="Amirebrahimi M."/>
            <person name="Lipzen A."/>
            <person name="Pangilinan J."/>
            <person name="Andreopoulos W."/>
            <person name="Hayes R.D."/>
            <person name="Ng V."/>
            <person name="Grigoriev I.V."/>
            <person name="Jackson S.A."/>
            <person name="Sutton T.D.S."/>
            <person name="Dobson A.D.W."/>
            <person name="Rama T."/>
        </authorList>
    </citation>
    <scope>NUCLEOTIDE SEQUENCE</scope>
    <source>
        <strain evidence="2">TRa3180A</strain>
    </source>
</reference>
<dbReference type="EMBL" id="MU255050">
    <property type="protein sequence ID" value="KAG9239788.1"/>
    <property type="molecule type" value="Genomic_DNA"/>
</dbReference>
<name>A0A9P8CAD1_9HELO</name>
<protein>
    <submittedName>
        <fullName evidence="2">Uncharacterized protein</fullName>
    </submittedName>
</protein>
<feature type="compositionally biased region" description="Basic and acidic residues" evidence="1">
    <location>
        <begin position="10"/>
        <end position="20"/>
    </location>
</feature>
<proteinExistence type="predicted"/>
<evidence type="ECO:0000313" key="3">
    <source>
        <dbReference type="Proteomes" id="UP000887226"/>
    </source>
</evidence>
<dbReference type="AlphaFoldDB" id="A0A9P8CAD1"/>
<dbReference type="Proteomes" id="UP000887226">
    <property type="component" value="Unassembled WGS sequence"/>
</dbReference>
<dbReference type="OrthoDB" id="5152434at2759"/>
<organism evidence="2 3">
    <name type="scientific">Calycina marina</name>
    <dbReference type="NCBI Taxonomy" id="1763456"/>
    <lineage>
        <taxon>Eukaryota</taxon>
        <taxon>Fungi</taxon>
        <taxon>Dikarya</taxon>
        <taxon>Ascomycota</taxon>
        <taxon>Pezizomycotina</taxon>
        <taxon>Leotiomycetes</taxon>
        <taxon>Helotiales</taxon>
        <taxon>Pezizellaceae</taxon>
        <taxon>Calycina</taxon>
    </lineage>
</organism>
<feature type="region of interest" description="Disordered" evidence="1">
    <location>
        <begin position="1"/>
        <end position="32"/>
    </location>
</feature>
<feature type="non-terminal residue" evidence="2">
    <location>
        <position position="194"/>
    </location>
</feature>
<sequence length="194" mass="22525">MLSRAIYRSKPREGHDKDVQDDSTTELSDSKSVHEQAEAYRICTARFPIDALTASWADGSNRPVDEQHVLSLCRAFEGDGLQRNSDNNHLMVGCTRFQFQRMQVSHLVERDTSTWASNSKGPWPSFDRWMTVNKQKVEIISGQHRVEALKLFLKRKGCNPDTDHGEYWWICDVYDLDKLPQKLKIKLRANRHNH</sequence>